<keyword evidence="6 8" id="KW-0472">Membrane</keyword>
<protein>
    <submittedName>
        <fullName evidence="10">Sterol desaturase family protein</fullName>
    </submittedName>
</protein>
<sequence length="285" mass="31752">MSEATVRLLLFLGIFAAMALFELAVPRRALIFSRARRWTTNLAIVATDTAVLRIVFPMAAVGIALWAGERGIGLFPALGMPLWLAGLLGFVLLDFAVWAEHWASHKIPLLWRIHRMHHADRDIDVTTALRFHPLEIVVSMLWKAAIVVAFGIPAGAVLVFEVVLNGAAMFNHANVRLPLALDRWLRVLVVTPDMHRVHHSVIRTETDSNYGFNLAIWDRLFGTYVDQPARGHEGMVIGLDEYQHDGPAGYVWSLGVPFMRMHPDSGRRSEDAPARSKMPASDAAE</sequence>
<dbReference type="GO" id="GO:0005506">
    <property type="term" value="F:iron ion binding"/>
    <property type="evidence" value="ECO:0007669"/>
    <property type="project" value="InterPro"/>
</dbReference>
<dbReference type="OrthoDB" id="9770329at2"/>
<accession>A0A857CC29</accession>
<evidence type="ECO:0000256" key="5">
    <source>
        <dbReference type="ARBA" id="ARBA00023098"/>
    </source>
</evidence>
<dbReference type="GO" id="GO:0016020">
    <property type="term" value="C:membrane"/>
    <property type="evidence" value="ECO:0007669"/>
    <property type="project" value="GOC"/>
</dbReference>
<feature type="transmembrane region" description="Helical" evidence="8">
    <location>
        <begin position="140"/>
        <end position="164"/>
    </location>
</feature>
<evidence type="ECO:0000256" key="1">
    <source>
        <dbReference type="ARBA" id="ARBA00004127"/>
    </source>
</evidence>
<dbReference type="RefSeq" id="WP_158195229.1">
    <property type="nucleotide sequence ID" value="NZ_CP046908.1"/>
</dbReference>
<evidence type="ECO:0000256" key="7">
    <source>
        <dbReference type="SAM" id="MobiDB-lite"/>
    </source>
</evidence>
<dbReference type="EMBL" id="CP046908">
    <property type="protein sequence ID" value="QGZ36391.1"/>
    <property type="molecule type" value="Genomic_DNA"/>
</dbReference>
<dbReference type="KEGG" id="siw:GH266_19000"/>
<keyword evidence="2 8" id="KW-0812">Transmembrane</keyword>
<keyword evidence="4" id="KW-0560">Oxidoreductase</keyword>
<dbReference type="PANTHER" id="PTHR21624:SF1">
    <property type="entry name" value="ALKYLGLYCEROL MONOOXYGENASE"/>
    <property type="match status" value="1"/>
</dbReference>
<dbReference type="GO" id="GO:0012505">
    <property type="term" value="C:endomembrane system"/>
    <property type="evidence" value="ECO:0007669"/>
    <property type="project" value="UniProtKB-SubCell"/>
</dbReference>
<evidence type="ECO:0000256" key="2">
    <source>
        <dbReference type="ARBA" id="ARBA00022692"/>
    </source>
</evidence>
<dbReference type="Pfam" id="PF04116">
    <property type="entry name" value="FA_hydroxylase"/>
    <property type="match status" value="1"/>
</dbReference>
<evidence type="ECO:0000256" key="6">
    <source>
        <dbReference type="ARBA" id="ARBA00023136"/>
    </source>
</evidence>
<keyword evidence="3 8" id="KW-1133">Transmembrane helix</keyword>
<feature type="domain" description="Fatty acid hydroxylase" evidence="9">
    <location>
        <begin position="87"/>
        <end position="223"/>
    </location>
</feature>
<name>A0A857CC29_9HYPH</name>
<evidence type="ECO:0000256" key="3">
    <source>
        <dbReference type="ARBA" id="ARBA00022989"/>
    </source>
</evidence>
<evidence type="ECO:0000259" key="9">
    <source>
        <dbReference type="Pfam" id="PF04116"/>
    </source>
</evidence>
<gene>
    <name evidence="10" type="ORF">GH266_19000</name>
</gene>
<dbReference type="AlphaFoldDB" id="A0A857CC29"/>
<dbReference type="GO" id="GO:0050479">
    <property type="term" value="F:glyceryl-ether monooxygenase activity"/>
    <property type="evidence" value="ECO:0007669"/>
    <property type="project" value="TreeGrafter"/>
</dbReference>
<dbReference type="GO" id="GO:0008610">
    <property type="term" value="P:lipid biosynthetic process"/>
    <property type="evidence" value="ECO:0007669"/>
    <property type="project" value="InterPro"/>
</dbReference>
<dbReference type="InterPro" id="IPR051689">
    <property type="entry name" value="Sterol_desaturase/TMEM195"/>
</dbReference>
<evidence type="ECO:0000313" key="10">
    <source>
        <dbReference type="EMBL" id="QGZ36391.1"/>
    </source>
</evidence>
<keyword evidence="5" id="KW-0443">Lipid metabolism</keyword>
<dbReference type="GO" id="GO:0006643">
    <property type="term" value="P:membrane lipid metabolic process"/>
    <property type="evidence" value="ECO:0007669"/>
    <property type="project" value="TreeGrafter"/>
</dbReference>
<comment type="subcellular location">
    <subcellularLocation>
        <location evidence="1">Endomembrane system</location>
        <topology evidence="1">Multi-pass membrane protein</topology>
    </subcellularLocation>
</comment>
<feature type="region of interest" description="Disordered" evidence="7">
    <location>
        <begin position="263"/>
        <end position="285"/>
    </location>
</feature>
<feature type="compositionally biased region" description="Basic and acidic residues" evidence="7">
    <location>
        <begin position="263"/>
        <end position="274"/>
    </location>
</feature>
<proteinExistence type="predicted"/>
<evidence type="ECO:0000313" key="11">
    <source>
        <dbReference type="Proteomes" id="UP000435648"/>
    </source>
</evidence>
<feature type="transmembrane region" description="Helical" evidence="8">
    <location>
        <begin position="80"/>
        <end position="99"/>
    </location>
</feature>
<evidence type="ECO:0000256" key="4">
    <source>
        <dbReference type="ARBA" id="ARBA00023002"/>
    </source>
</evidence>
<reference evidence="10 11" key="1">
    <citation type="submission" date="2019-12" db="EMBL/GenBank/DDBJ databases">
        <title>The genome of Stappia indica PHM037.</title>
        <authorList>
            <person name="Kacar D."/>
            <person name="Galan B."/>
            <person name="Canedo L."/>
            <person name="Rodriguez P."/>
            <person name="de la Calle F."/>
            <person name="Garcia J.L."/>
        </authorList>
    </citation>
    <scope>NUCLEOTIDE SEQUENCE [LARGE SCALE GENOMIC DNA]</scope>
    <source>
        <strain evidence="10 11">PHM037</strain>
    </source>
</reference>
<feature type="transmembrane region" description="Helical" evidence="8">
    <location>
        <begin position="50"/>
        <end position="68"/>
    </location>
</feature>
<dbReference type="Proteomes" id="UP000435648">
    <property type="component" value="Chromosome"/>
</dbReference>
<dbReference type="PANTHER" id="PTHR21624">
    <property type="entry name" value="STEROL DESATURASE-RELATED PROTEIN"/>
    <property type="match status" value="1"/>
</dbReference>
<dbReference type="InterPro" id="IPR006694">
    <property type="entry name" value="Fatty_acid_hydroxylase"/>
</dbReference>
<evidence type="ECO:0000256" key="8">
    <source>
        <dbReference type="SAM" id="Phobius"/>
    </source>
</evidence>
<organism evidence="10 11">
    <name type="scientific">Stappia indica</name>
    <dbReference type="NCBI Taxonomy" id="538381"/>
    <lineage>
        <taxon>Bacteria</taxon>
        <taxon>Pseudomonadati</taxon>
        <taxon>Pseudomonadota</taxon>
        <taxon>Alphaproteobacteria</taxon>
        <taxon>Hyphomicrobiales</taxon>
        <taxon>Stappiaceae</taxon>
        <taxon>Stappia</taxon>
    </lineage>
</organism>